<dbReference type="InterPro" id="IPR016162">
    <property type="entry name" value="Ald_DH_N"/>
</dbReference>
<dbReference type="Proteomes" id="UP000254945">
    <property type="component" value="Unassembled WGS sequence"/>
</dbReference>
<dbReference type="InterPro" id="IPR015590">
    <property type="entry name" value="Aldehyde_DH_dom"/>
</dbReference>
<comment type="similarity">
    <text evidence="1 4">Belongs to the aldehyde dehydrogenase family.</text>
</comment>
<dbReference type="InterPro" id="IPR029510">
    <property type="entry name" value="Ald_DH_CS_GLU"/>
</dbReference>
<evidence type="ECO:0000256" key="4">
    <source>
        <dbReference type="RuleBase" id="RU003345"/>
    </source>
</evidence>
<evidence type="ECO:0000259" key="5">
    <source>
        <dbReference type="Pfam" id="PF00171"/>
    </source>
</evidence>
<dbReference type="PANTHER" id="PTHR11699">
    <property type="entry name" value="ALDEHYDE DEHYDROGENASE-RELATED"/>
    <property type="match status" value="1"/>
</dbReference>
<feature type="active site" evidence="3">
    <location>
        <position position="252"/>
    </location>
</feature>
<dbReference type="AlphaFoldDB" id="A0A378W2R7"/>
<dbReference type="EC" id="1.2.1.19" evidence="6"/>
<evidence type="ECO:0000256" key="1">
    <source>
        <dbReference type="ARBA" id="ARBA00009986"/>
    </source>
</evidence>
<dbReference type="FunFam" id="3.40.309.10:FF:000009">
    <property type="entry name" value="Aldehyde dehydrogenase A"/>
    <property type="match status" value="1"/>
</dbReference>
<evidence type="ECO:0000256" key="2">
    <source>
        <dbReference type="ARBA" id="ARBA00023002"/>
    </source>
</evidence>
<accession>A0A378W2R7</accession>
<sequence>MSLAVNVTSSWINGAPVTTAGATHQIVDPATGRPVADYALATPADVDNAVEAARQAFPGWSKATPAERSAVLAKLAKLADEHADQLIAEEVSQTGKPVRLATEFDVPGSVDNIDFFAGAARHLEGKASAEYSGDHTSSIRREAVGVVATITPWNYPLQMAVWKVIPALAAGCSVVIKPAEITPLTTLTLARLATEAGLPDGVFNVVTGGGVDVGTALAGHRDVDVVTFTGSTAVGRKVMSAAALHGHRTQLELGGKAPFVVFDDADLDAAIQGAVAGSLINTGQDCTAATRAIVARDLYDDFVAGVAEVMGKIVVGDPHDPDTDLGPLISFAHRDKVAGMVARAPEQGGRVVTGGVIPDLPGAFYRPTLIADVAETSEVYRDEIFGPVLTVRPFADDDDAIRQANDTEYGLAASAWTRDVYRAQRASREINAGCVWINDHIPIISEMPHGGVGASGFGKDMSDYSFEEYLTIKHVMSDITGVAEKGWHRTIFNKR</sequence>
<keyword evidence="2 4" id="KW-0560">Oxidoreductase</keyword>
<dbReference type="Gene3D" id="3.40.309.10">
    <property type="entry name" value="Aldehyde Dehydrogenase, Chain A, domain 2"/>
    <property type="match status" value="1"/>
</dbReference>
<evidence type="ECO:0000256" key="3">
    <source>
        <dbReference type="PROSITE-ProRule" id="PRU10007"/>
    </source>
</evidence>
<dbReference type="GO" id="GO:0008802">
    <property type="term" value="F:betaine-aldehyde dehydrogenase (NAD+) activity"/>
    <property type="evidence" value="ECO:0007669"/>
    <property type="project" value="UniProtKB-EC"/>
</dbReference>
<dbReference type="PROSITE" id="PS00070">
    <property type="entry name" value="ALDEHYDE_DEHYDR_CYS"/>
    <property type="match status" value="1"/>
</dbReference>
<dbReference type="InterPro" id="IPR016161">
    <property type="entry name" value="Ald_DH/histidinol_DH"/>
</dbReference>
<name>A0A378W2R7_9MYCO</name>
<evidence type="ECO:0000313" key="7">
    <source>
        <dbReference type="Proteomes" id="UP000254945"/>
    </source>
</evidence>
<protein>
    <submittedName>
        <fullName evidence="6">Betaine-aldehyde dehydrogenase</fullName>
        <ecNumber evidence="6">1.2.1.19</ecNumber>
        <ecNumber evidence="6">1.2.1.8</ecNumber>
    </submittedName>
</protein>
<feature type="domain" description="Aldehyde dehydrogenase" evidence="5">
    <location>
        <begin position="22"/>
        <end position="475"/>
    </location>
</feature>
<dbReference type="PROSITE" id="PS50152">
    <property type="entry name" value="25A_SYNTH_3"/>
    <property type="match status" value="1"/>
</dbReference>
<dbReference type="STRING" id="1796.ABW05_08905"/>
<organism evidence="6 7">
    <name type="scientific">Mycolicibacterium senegalense</name>
    <dbReference type="NCBI Taxonomy" id="1796"/>
    <lineage>
        <taxon>Bacteria</taxon>
        <taxon>Bacillati</taxon>
        <taxon>Actinomycetota</taxon>
        <taxon>Actinomycetes</taxon>
        <taxon>Mycobacteriales</taxon>
        <taxon>Mycobacteriaceae</taxon>
        <taxon>Mycolicibacterium</taxon>
    </lineage>
</organism>
<dbReference type="InterPro" id="IPR016163">
    <property type="entry name" value="Ald_DH_C"/>
</dbReference>
<dbReference type="SUPFAM" id="SSF53720">
    <property type="entry name" value="ALDH-like"/>
    <property type="match status" value="1"/>
</dbReference>
<dbReference type="Gene3D" id="3.40.605.10">
    <property type="entry name" value="Aldehyde Dehydrogenase, Chain A, domain 1"/>
    <property type="match status" value="1"/>
</dbReference>
<dbReference type="RefSeq" id="WP_181821292.1">
    <property type="nucleotide sequence ID" value="NZ_CP081000.1"/>
</dbReference>
<dbReference type="EMBL" id="UGQQ01000002">
    <property type="protein sequence ID" value="SUA27335.1"/>
    <property type="molecule type" value="Genomic_DNA"/>
</dbReference>
<proteinExistence type="inferred from homology"/>
<dbReference type="FunFam" id="3.40.605.10:FF:000001">
    <property type="entry name" value="Aldehyde dehydrogenase 1"/>
    <property type="match status" value="1"/>
</dbReference>
<dbReference type="NCBIfam" id="NF010000">
    <property type="entry name" value="PRK13473.1"/>
    <property type="match status" value="1"/>
</dbReference>
<gene>
    <name evidence="6" type="primary">prr</name>
    <name evidence="6" type="ORF">NCTC4524_03305</name>
</gene>
<dbReference type="GO" id="GO:0019145">
    <property type="term" value="F:aminobutyraldehyde dehydrogenase (NAD+) activity"/>
    <property type="evidence" value="ECO:0007669"/>
    <property type="project" value="UniProtKB-EC"/>
</dbReference>
<evidence type="ECO:0000313" key="6">
    <source>
        <dbReference type="EMBL" id="SUA27335.1"/>
    </source>
</evidence>
<reference evidence="6 7" key="1">
    <citation type="submission" date="2018-06" db="EMBL/GenBank/DDBJ databases">
        <authorList>
            <consortium name="Pathogen Informatics"/>
            <person name="Doyle S."/>
        </authorList>
    </citation>
    <scope>NUCLEOTIDE SEQUENCE [LARGE SCALE GENOMIC DNA]</scope>
    <source>
        <strain evidence="6 7">NCTC4524</strain>
    </source>
</reference>
<dbReference type="PROSITE" id="PS00687">
    <property type="entry name" value="ALDEHYDE_DEHYDR_GLU"/>
    <property type="match status" value="1"/>
</dbReference>
<dbReference type="InterPro" id="IPR016160">
    <property type="entry name" value="Ald_DH_CS_CYS"/>
</dbReference>
<dbReference type="Pfam" id="PF00171">
    <property type="entry name" value="Aldedh"/>
    <property type="match status" value="1"/>
</dbReference>
<dbReference type="EC" id="1.2.1.8" evidence="6"/>